<dbReference type="GO" id="GO:0006270">
    <property type="term" value="P:DNA replication initiation"/>
    <property type="evidence" value="ECO:0007669"/>
    <property type="project" value="TreeGrafter"/>
</dbReference>
<dbReference type="GeneID" id="63822670"/>
<dbReference type="OrthoDB" id="365981at2759"/>
<reference evidence="7 8" key="1">
    <citation type="journal article" date="2016" name="Mol. Biol. Evol.">
        <title>Comparative Genomics of Early-Diverging Mushroom-Forming Fungi Provides Insights into the Origins of Lignocellulose Decay Capabilities.</title>
        <authorList>
            <person name="Nagy L.G."/>
            <person name="Riley R."/>
            <person name="Tritt A."/>
            <person name="Adam C."/>
            <person name="Daum C."/>
            <person name="Floudas D."/>
            <person name="Sun H."/>
            <person name="Yadav J.S."/>
            <person name="Pangilinan J."/>
            <person name="Larsson K.H."/>
            <person name="Matsuura K."/>
            <person name="Barry K."/>
            <person name="Labutti K."/>
            <person name="Kuo R."/>
            <person name="Ohm R.A."/>
            <person name="Bhattacharya S.S."/>
            <person name="Shirouzu T."/>
            <person name="Yoshinaga Y."/>
            <person name="Martin F.M."/>
            <person name="Grigoriev I.V."/>
            <person name="Hibbett D.S."/>
        </authorList>
    </citation>
    <scope>NUCLEOTIDE SEQUENCE [LARGE SCALE GENOMIC DNA]</scope>
    <source>
        <strain evidence="7 8">93-53</strain>
    </source>
</reference>
<dbReference type="InterPro" id="IPR048866">
    <property type="entry name" value="ORC5_lid"/>
</dbReference>
<dbReference type="Pfam" id="PF14630">
    <property type="entry name" value="ORC5_C"/>
    <property type="match status" value="1"/>
</dbReference>
<organism evidence="7 8">
    <name type="scientific">Laetiporus sulphureus 93-53</name>
    <dbReference type="NCBI Taxonomy" id="1314785"/>
    <lineage>
        <taxon>Eukaryota</taxon>
        <taxon>Fungi</taxon>
        <taxon>Dikarya</taxon>
        <taxon>Basidiomycota</taxon>
        <taxon>Agaricomycotina</taxon>
        <taxon>Agaricomycetes</taxon>
        <taxon>Polyporales</taxon>
        <taxon>Laetiporus</taxon>
    </lineage>
</organism>
<dbReference type="InParanoid" id="A0A165F1L9"/>
<protein>
    <recommendedName>
        <fullName evidence="9">Origin recognition complex subunit 5</fullName>
    </recommendedName>
</protein>
<dbReference type="Proteomes" id="UP000076871">
    <property type="component" value="Unassembled WGS sequence"/>
</dbReference>
<keyword evidence="8" id="KW-1185">Reference proteome</keyword>
<dbReference type="GO" id="GO:0003688">
    <property type="term" value="F:DNA replication origin binding"/>
    <property type="evidence" value="ECO:0007669"/>
    <property type="project" value="TreeGrafter"/>
</dbReference>
<feature type="compositionally biased region" description="Basic and acidic residues" evidence="4">
    <location>
        <begin position="382"/>
        <end position="395"/>
    </location>
</feature>
<dbReference type="InterPro" id="IPR047088">
    <property type="entry name" value="ORC5_C"/>
</dbReference>
<evidence type="ECO:0000256" key="2">
    <source>
        <dbReference type="ARBA" id="ARBA00022705"/>
    </source>
</evidence>
<feature type="domain" description="Origin recognition complex subunit 5 C-terminal" evidence="5">
    <location>
        <begin position="361"/>
        <end position="518"/>
    </location>
</feature>
<evidence type="ECO:0000256" key="1">
    <source>
        <dbReference type="ARBA" id="ARBA00004123"/>
    </source>
</evidence>
<evidence type="ECO:0000313" key="7">
    <source>
        <dbReference type="EMBL" id="KZT08181.1"/>
    </source>
</evidence>
<proteinExistence type="predicted"/>
<evidence type="ECO:0000259" key="5">
    <source>
        <dbReference type="Pfam" id="PF14630"/>
    </source>
</evidence>
<keyword evidence="2" id="KW-0235">DNA replication</keyword>
<accession>A0A165F1L9</accession>
<dbReference type="InterPro" id="IPR020796">
    <property type="entry name" value="ORC5"/>
</dbReference>
<dbReference type="Pfam" id="PF21639">
    <property type="entry name" value="ORC5_lid"/>
    <property type="match status" value="1"/>
</dbReference>
<comment type="subcellular location">
    <subcellularLocation>
        <location evidence="1">Nucleus</location>
    </subcellularLocation>
</comment>
<dbReference type="AlphaFoldDB" id="A0A165F1L9"/>
<dbReference type="EMBL" id="KV427616">
    <property type="protein sequence ID" value="KZT08181.1"/>
    <property type="molecule type" value="Genomic_DNA"/>
</dbReference>
<dbReference type="RefSeq" id="XP_040765921.1">
    <property type="nucleotide sequence ID" value="XM_040905640.1"/>
</dbReference>
<evidence type="ECO:0000259" key="6">
    <source>
        <dbReference type="Pfam" id="PF21639"/>
    </source>
</evidence>
<gene>
    <name evidence="7" type="ORF">LAESUDRAFT_676836</name>
</gene>
<feature type="region of interest" description="Disordered" evidence="4">
    <location>
        <begin position="381"/>
        <end position="412"/>
    </location>
</feature>
<evidence type="ECO:0000256" key="3">
    <source>
        <dbReference type="ARBA" id="ARBA00023242"/>
    </source>
</evidence>
<dbReference type="STRING" id="1314785.A0A165F1L9"/>
<name>A0A165F1L9_9APHY</name>
<dbReference type="PANTHER" id="PTHR12705">
    <property type="entry name" value="ORIGIN RECOGNITION COMPLEX SUBUNIT 5"/>
    <property type="match status" value="1"/>
</dbReference>
<feature type="domain" description="ORC5 lid" evidence="6">
    <location>
        <begin position="235"/>
        <end position="275"/>
    </location>
</feature>
<evidence type="ECO:0008006" key="9">
    <source>
        <dbReference type="Google" id="ProtNLM"/>
    </source>
</evidence>
<evidence type="ECO:0000256" key="4">
    <source>
        <dbReference type="SAM" id="MobiDB-lite"/>
    </source>
</evidence>
<keyword evidence="3" id="KW-0539">Nucleus</keyword>
<dbReference type="GO" id="GO:0005664">
    <property type="term" value="C:nuclear origin of replication recognition complex"/>
    <property type="evidence" value="ECO:0007669"/>
    <property type="project" value="TreeGrafter"/>
</dbReference>
<dbReference type="PANTHER" id="PTHR12705:SF0">
    <property type="entry name" value="ORIGIN RECOGNITION COMPLEX SUBUNIT 5"/>
    <property type="match status" value="1"/>
</dbReference>
<sequence>MSHVMTLLSTFPPNFIYLYDAENPRLVSSGLRSVLEQSSGSHLSYAFVDAISCFTQRLMYDTALNQLARWQPTWEDGCENWPGSSTEGRRWNESFDTFVHGLKSVAAQITVEAMDPAAKTCRLVLVVERAERLRETLPDLVVPLTRLAEMSQLDIITIFISDTRWEDIRPPLGASPEPYYIDAPTTSQKGGPTTYLKVDLTATLEMLTSMYPPPDAERDPSIDPRTYHPSLRPLYERFLSTLYGSCGTFISDPYELAYIAAATWPGFVQPLIDDHTRRLEIYHAQKGEEVVSDSEYSDVNSDAMPELAPASPADVCHDLATPYKLVFRAAMDALYPRITNATDWVRHSAPSEYDARSMKTLPRLAKFILVAAFLASTNPPKSDMRMFGRGPDERLKRRRRKGGSPRKPKAGVASIPQRLLGPTSFTLDRLLAILGVLLEENDADVRPPAPQYTFPGEYTDMEISRVAIYAQIMELASMHLLVRTSPPEKLDTPPSFKCGISLEIALLLARDVGVLLNDLMWEPM</sequence>
<feature type="compositionally biased region" description="Basic residues" evidence="4">
    <location>
        <begin position="396"/>
        <end position="409"/>
    </location>
</feature>
<evidence type="ECO:0000313" key="8">
    <source>
        <dbReference type="Proteomes" id="UP000076871"/>
    </source>
</evidence>